<evidence type="ECO:0000313" key="9">
    <source>
        <dbReference type="EMBL" id="AMD20293.1"/>
    </source>
</evidence>
<accession>A0A109UYN6</accession>
<comment type="similarity">
    <text evidence="2">Belongs to the universal ribosomal protein uL30 family.</text>
</comment>
<keyword evidence="5" id="KW-0687">Ribonucleoprotein</keyword>
<dbReference type="AlphaFoldDB" id="A0A109UYN6"/>
<dbReference type="Proteomes" id="UP000243052">
    <property type="component" value="Chromosome iv"/>
</dbReference>
<evidence type="ECO:0000256" key="5">
    <source>
        <dbReference type="ARBA" id="ARBA00023274"/>
    </source>
</evidence>
<evidence type="ECO:0000256" key="4">
    <source>
        <dbReference type="ARBA" id="ARBA00023128"/>
    </source>
</evidence>
<dbReference type="GO" id="GO:0003735">
    <property type="term" value="F:structural constituent of ribosome"/>
    <property type="evidence" value="ECO:0007669"/>
    <property type="project" value="InterPro"/>
</dbReference>
<dbReference type="InterPro" id="IPR005996">
    <property type="entry name" value="Ribosomal_uL30_bac-type"/>
</dbReference>
<reference evidence="9 10" key="1">
    <citation type="submission" date="2016-01" db="EMBL/GenBank/DDBJ databases">
        <title>Genome sequence of the yeast Holleya sinecauda.</title>
        <authorList>
            <person name="Dietrich F.S."/>
        </authorList>
    </citation>
    <scope>NUCLEOTIDE SEQUENCE [LARGE SCALE GENOMIC DNA]</scope>
    <source>
        <strain evidence="9 10">ATCC 58844</strain>
    </source>
</reference>
<dbReference type="InterPro" id="IPR036919">
    <property type="entry name" value="Ribo_uL30_ferredoxin-like_sf"/>
</dbReference>
<evidence type="ECO:0000259" key="8">
    <source>
        <dbReference type="Pfam" id="PF00327"/>
    </source>
</evidence>
<dbReference type="InterPro" id="IPR016082">
    <property type="entry name" value="Ribosomal_uL30_ferredoxin-like"/>
</dbReference>
<protein>
    <recommendedName>
        <fullName evidence="6">Large ribosomal subunit protein uL30m</fullName>
    </recommendedName>
</protein>
<evidence type="ECO:0000256" key="2">
    <source>
        <dbReference type="ARBA" id="ARBA00007594"/>
    </source>
</evidence>
<dbReference type="Pfam" id="PF00327">
    <property type="entry name" value="Ribosomal_L30"/>
    <property type="match status" value="1"/>
</dbReference>
<evidence type="ECO:0000256" key="6">
    <source>
        <dbReference type="ARBA" id="ARBA00035281"/>
    </source>
</evidence>
<organism evidence="9 10">
    <name type="scientific">Eremothecium sinecaudum</name>
    <dbReference type="NCBI Taxonomy" id="45286"/>
    <lineage>
        <taxon>Eukaryota</taxon>
        <taxon>Fungi</taxon>
        <taxon>Dikarya</taxon>
        <taxon>Ascomycota</taxon>
        <taxon>Saccharomycotina</taxon>
        <taxon>Saccharomycetes</taxon>
        <taxon>Saccharomycetales</taxon>
        <taxon>Saccharomycetaceae</taxon>
        <taxon>Eremothecium</taxon>
    </lineage>
</organism>
<keyword evidence="10" id="KW-1185">Reference proteome</keyword>
<dbReference type="RefSeq" id="XP_017987289.1">
    <property type="nucleotide sequence ID" value="XM_018132133.1"/>
</dbReference>
<dbReference type="STRING" id="45286.A0A109UYN6"/>
<proteinExistence type="inferred from homology"/>
<name>A0A109UYN6_9SACH</name>
<dbReference type="FunFam" id="3.30.1390.20:FF:000010">
    <property type="entry name" value="Large subunit ribosomal protein L30"/>
    <property type="match status" value="1"/>
</dbReference>
<sequence length="84" mass="9386">MVFFKVTLSRSTIGMPKKTRSIVKSLGLGKRGSIVYQPVSEPIVGAIAKVKELVTVEVTEKALTKEEQRELRKSEPGFILEKRI</sequence>
<dbReference type="EMBL" id="CP014244">
    <property type="protein sequence ID" value="AMD20293.1"/>
    <property type="molecule type" value="Genomic_DNA"/>
</dbReference>
<dbReference type="Gene3D" id="3.30.1390.20">
    <property type="entry name" value="Ribosomal protein L30, ferredoxin-like fold domain"/>
    <property type="match status" value="1"/>
</dbReference>
<dbReference type="GO" id="GO:0005739">
    <property type="term" value="C:mitochondrion"/>
    <property type="evidence" value="ECO:0007669"/>
    <property type="project" value="UniProtKB-SubCell"/>
</dbReference>
<evidence type="ECO:0000313" key="10">
    <source>
        <dbReference type="Proteomes" id="UP000243052"/>
    </source>
</evidence>
<dbReference type="GO" id="GO:0006412">
    <property type="term" value="P:translation"/>
    <property type="evidence" value="ECO:0007669"/>
    <property type="project" value="InterPro"/>
</dbReference>
<dbReference type="NCBIfam" id="TIGR01308">
    <property type="entry name" value="rpmD_bact"/>
    <property type="match status" value="1"/>
</dbReference>
<evidence type="ECO:0000256" key="3">
    <source>
        <dbReference type="ARBA" id="ARBA00022980"/>
    </source>
</evidence>
<gene>
    <name evidence="9" type="ORF">AW171_hschr42179</name>
</gene>
<keyword evidence="3" id="KW-0689">Ribosomal protein</keyword>
<comment type="function">
    <text evidence="7">Component of the mitochondrial ribosome (mitoribosome), a dedicated translation machinery responsible for the synthesis of mitochondrial genome-encoded proteins, including at least some of the essential transmembrane subunits of the mitochondrial respiratory chain. The mitoribosomes are attached to the mitochondrial inner membrane and translation products are cotranslationally integrated into the membrane.</text>
</comment>
<dbReference type="CDD" id="cd01658">
    <property type="entry name" value="Ribosomal_L30"/>
    <property type="match status" value="1"/>
</dbReference>
<dbReference type="OrthoDB" id="509901at2759"/>
<dbReference type="GO" id="GO:0015934">
    <property type="term" value="C:large ribosomal subunit"/>
    <property type="evidence" value="ECO:0007669"/>
    <property type="project" value="InterPro"/>
</dbReference>
<evidence type="ECO:0000256" key="7">
    <source>
        <dbReference type="ARBA" id="ARBA00037226"/>
    </source>
</evidence>
<feature type="domain" description="Large ribosomal subunit protein uL30-like ferredoxin-like fold" evidence="8">
    <location>
        <begin position="4"/>
        <end position="54"/>
    </location>
</feature>
<evidence type="ECO:0000256" key="1">
    <source>
        <dbReference type="ARBA" id="ARBA00004173"/>
    </source>
</evidence>
<dbReference type="SUPFAM" id="SSF55129">
    <property type="entry name" value="Ribosomal protein L30p/L7e"/>
    <property type="match status" value="1"/>
</dbReference>
<keyword evidence="4" id="KW-0496">Mitochondrion</keyword>
<dbReference type="PANTHER" id="PTHR15892">
    <property type="entry name" value="MITOCHONDRIAL RIBOSOMAL PROTEIN L30"/>
    <property type="match status" value="1"/>
</dbReference>
<dbReference type="GeneID" id="28723533"/>
<comment type="subcellular location">
    <subcellularLocation>
        <location evidence="1">Mitochondrion</location>
    </subcellularLocation>
</comment>
<dbReference type="PANTHER" id="PTHR15892:SF2">
    <property type="entry name" value="LARGE RIBOSOMAL SUBUNIT PROTEIN UL30M"/>
    <property type="match status" value="1"/>
</dbReference>